<dbReference type="InterPro" id="IPR000719">
    <property type="entry name" value="Prot_kinase_dom"/>
</dbReference>
<evidence type="ECO:0000313" key="12">
    <source>
        <dbReference type="Proteomes" id="UP001301350"/>
    </source>
</evidence>
<evidence type="ECO:0000256" key="8">
    <source>
        <dbReference type="RuleBase" id="RU000304"/>
    </source>
</evidence>
<dbReference type="PANTHER" id="PTHR44167:SF23">
    <property type="entry name" value="CDC7 KINASE, ISOFORM A-RELATED"/>
    <property type="match status" value="1"/>
</dbReference>
<evidence type="ECO:0000259" key="10">
    <source>
        <dbReference type="PROSITE" id="PS50011"/>
    </source>
</evidence>
<dbReference type="Gene3D" id="1.10.510.10">
    <property type="entry name" value="Transferase(Phosphotransferase) domain 1"/>
    <property type="match status" value="1"/>
</dbReference>
<accession>A0AAV9IW92</accession>
<feature type="domain" description="Protein kinase" evidence="10">
    <location>
        <begin position="137"/>
        <end position="491"/>
    </location>
</feature>
<keyword evidence="4 7" id="KW-0547">Nucleotide-binding</keyword>
<dbReference type="Pfam" id="PF00069">
    <property type="entry name" value="Pkinase"/>
    <property type="match status" value="2"/>
</dbReference>
<feature type="compositionally biased region" description="Low complexity" evidence="9">
    <location>
        <begin position="318"/>
        <end position="330"/>
    </location>
</feature>
<feature type="region of interest" description="Disordered" evidence="9">
    <location>
        <begin position="1"/>
        <end position="39"/>
    </location>
</feature>
<keyword evidence="12" id="KW-1185">Reference proteome</keyword>
<keyword evidence="2 8" id="KW-0723">Serine/threonine-protein kinase</keyword>
<name>A0AAV9IW92_CYACA</name>
<evidence type="ECO:0000256" key="7">
    <source>
        <dbReference type="PROSITE-ProRule" id="PRU10141"/>
    </source>
</evidence>
<dbReference type="PROSITE" id="PS00108">
    <property type="entry name" value="PROTEIN_KINASE_ST"/>
    <property type="match status" value="1"/>
</dbReference>
<dbReference type="PANTHER" id="PTHR44167">
    <property type="entry name" value="OVARIAN-SPECIFIC SERINE/THREONINE-PROTEIN KINASE LOK-RELATED"/>
    <property type="match status" value="1"/>
</dbReference>
<evidence type="ECO:0000256" key="9">
    <source>
        <dbReference type="SAM" id="MobiDB-lite"/>
    </source>
</evidence>
<evidence type="ECO:0000256" key="4">
    <source>
        <dbReference type="ARBA" id="ARBA00022741"/>
    </source>
</evidence>
<organism evidence="11 12">
    <name type="scientific">Cyanidium caldarium</name>
    <name type="common">Red alga</name>
    <dbReference type="NCBI Taxonomy" id="2771"/>
    <lineage>
        <taxon>Eukaryota</taxon>
        <taxon>Rhodophyta</taxon>
        <taxon>Bangiophyceae</taxon>
        <taxon>Cyanidiales</taxon>
        <taxon>Cyanidiaceae</taxon>
        <taxon>Cyanidium</taxon>
    </lineage>
</organism>
<dbReference type="Gene3D" id="3.30.200.20">
    <property type="entry name" value="Phosphorylase Kinase, domain 1"/>
    <property type="match status" value="1"/>
</dbReference>
<dbReference type="PROSITE" id="PS50011">
    <property type="entry name" value="PROTEIN_KINASE_DOM"/>
    <property type="match status" value="1"/>
</dbReference>
<dbReference type="CDD" id="cd14019">
    <property type="entry name" value="STKc_Cdc7"/>
    <property type="match status" value="1"/>
</dbReference>
<evidence type="ECO:0000256" key="3">
    <source>
        <dbReference type="ARBA" id="ARBA00022679"/>
    </source>
</evidence>
<evidence type="ECO:0000313" key="11">
    <source>
        <dbReference type="EMBL" id="KAK4536370.1"/>
    </source>
</evidence>
<dbReference type="GO" id="GO:0005524">
    <property type="term" value="F:ATP binding"/>
    <property type="evidence" value="ECO:0007669"/>
    <property type="project" value="UniProtKB-UniRule"/>
</dbReference>
<feature type="compositionally biased region" description="Low complexity" evidence="9">
    <location>
        <begin position="296"/>
        <end position="308"/>
    </location>
</feature>
<gene>
    <name evidence="11" type="ORF">CDCA_CDCA08G2395</name>
</gene>
<dbReference type="GO" id="GO:0004674">
    <property type="term" value="F:protein serine/threonine kinase activity"/>
    <property type="evidence" value="ECO:0007669"/>
    <property type="project" value="UniProtKB-KW"/>
</dbReference>
<protein>
    <recommendedName>
        <fullName evidence="1">non-specific serine/threonine protein kinase</fullName>
        <ecNumber evidence="1">2.7.11.1</ecNumber>
    </recommendedName>
</protein>
<proteinExistence type="inferred from homology"/>
<dbReference type="InterPro" id="IPR017441">
    <property type="entry name" value="Protein_kinase_ATP_BS"/>
</dbReference>
<feature type="region of interest" description="Disordered" evidence="9">
    <location>
        <begin position="291"/>
        <end position="349"/>
    </location>
</feature>
<evidence type="ECO:0000256" key="1">
    <source>
        <dbReference type="ARBA" id="ARBA00012513"/>
    </source>
</evidence>
<dbReference type="SUPFAM" id="SSF56112">
    <property type="entry name" value="Protein kinase-like (PK-like)"/>
    <property type="match status" value="1"/>
</dbReference>
<dbReference type="AlphaFoldDB" id="A0AAV9IW92"/>
<evidence type="ECO:0000256" key="6">
    <source>
        <dbReference type="ARBA" id="ARBA00022840"/>
    </source>
</evidence>
<dbReference type="EC" id="2.7.11.1" evidence="1"/>
<sequence>MHRSAFWPISSRRDHSTWGESATRSGDGGMVATGSPLGRPSIAGRSTACVEPTTSVWARARLAVARKHCLQTTKIHGGWGDEAAGPLPTRLSELAAWPGQPNADSAVSQASGRPSECASSTCSIDAGLSAGTLPWVFQLIDKVGEGTFSVVFRASLLPGLGPAPEYAIKRLHRTNSEERIHNEIHFFMALHGLPRMPRLEGVFRYGDEVLIVTLYHAQESFRHLLPQMTVSDMRRYLRCLLEALVVLHERGVMHRDIKPSNFLFHRDAVEHAVLVDFGLAQRVPAGVAARQAVTHPSTATRSSAAAPRKATRKRTLDPDAAPSAAAASASRLGGDSKRRASGRRARAVPMNAPRAGTRGFRAPEVLFRSHRQDTKIDVWSAGVIFLSILSCRYPFFQAEDDRDAIAELAQLFGTAAMERAARACGREVLFPYRCEPADLRPMCERYRARHAHLTTAAAELPAAAFDLVRALLAPSCQERLTAREALTHPFFDEENAHP</sequence>
<dbReference type="GO" id="GO:0005634">
    <property type="term" value="C:nucleus"/>
    <property type="evidence" value="ECO:0007669"/>
    <property type="project" value="TreeGrafter"/>
</dbReference>
<dbReference type="PROSITE" id="PS00107">
    <property type="entry name" value="PROTEIN_KINASE_ATP"/>
    <property type="match status" value="1"/>
</dbReference>
<dbReference type="SMART" id="SM00220">
    <property type="entry name" value="S_TKc"/>
    <property type="match status" value="1"/>
</dbReference>
<reference evidence="11 12" key="1">
    <citation type="submission" date="2022-07" db="EMBL/GenBank/DDBJ databases">
        <title>Genome-wide signatures of adaptation to extreme environments.</title>
        <authorList>
            <person name="Cho C.H."/>
            <person name="Yoon H.S."/>
        </authorList>
    </citation>
    <scope>NUCLEOTIDE SEQUENCE [LARGE SCALE GENOMIC DNA]</scope>
    <source>
        <strain evidence="11 12">DBV 063 E5</strain>
    </source>
</reference>
<comment type="caution">
    <text evidence="11">The sequence shown here is derived from an EMBL/GenBank/DDBJ whole genome shotgun (WGS) entry which is preliminary data.</text>
</comment>
<keyword evidence="3" id="KW-0808">Transferase</keyword>
<keyword evidence="5" id="KW-0418">Kinase</keyword>
<dbReference type="EMBL" id="JANCYW010000008">
    <property type="protein sequence ID" value="KAK4536370.1"/>
    <property type="molecule type" value="Genomic_DNA"/>
</dbReference>
<dbReference type="InterPro" id="IPR011009">
    <property type="entry name" value="Kinase-like_dom_sf"/>
</dbReference>
<dbReference type="GO" id="GO:0044773">
    <property type="term" value="P:mitotic DNA damage checkpoint signaling"/>
    <property type="evidence" value="ECO:0007669"/>
    <property type="project" value="TreeGrafter"/>
</dbReference>
<feature type="binding site" evidence="7">
    <location>
        <position position="169"/>
    </location>
    <ligand>
        <name>ATP</name>
        <dbReference type="ChEBI" id="CHEBI:30616"/>
    </ligand>
</feature>
<evidence type="ECO:0000256" key="5">
    <source>
        <dbReference type="ARBA" id="ARBA00022777"/>
    </source>
</evidence>
<dbReference type="Proteomes" id="UP001301350">
    <property type="component" value="Unassembled WGS sequence"/>
</dbReference>
<comment type="similarity">
    <text evidence="8">Belongs to the protein kinase superfamily.</text>
</comment>
<dbReference type="InterPro" id="IPR008271">
    <property type="entry name" value="Ser/Thr_kinase_AS"/>
</dbReference>
<keyword evidence="6 7" id="KW-0067">ATP-binding</keyword>
<evidence type="ECO:0000256" key="2">
    <source>
        <dbReference type="ARBA" id="ARBA00022527"/>
    </source>
</evidence>